<keyword evidence="15" id="KW-1185">Reference proteome</keyword>
<evidence type="ECO:0000259" key="12">
    <source>
        <dbReference type="Pfam" id="PF14841"/>
    </source>
</evidence>
<dbReference type="PRINTS" id="PR00954">
    <property type="entry name" value="FLGMOTORFLIG"/>
</dbReference>
<dbReference type="GO" id="GO:0005886">
    <property type="term" value="C:plasma membrane"/>
    <property type="evidence" value="ECO:0007669"/>
    <property type="project" value="UniProtKB-SubCell"/>
</dbReference>
<evidence type="ECO:0000313" key="15">
    <source>
        <dbReference type="Proteomes" id="UP000242869"/>
    </source>
</evidence>
<evidence type="ECO:0000256" key="5">
    <source>
        <dbReference type="ARBA" id="ARBA00022475"/>
    </source>
</evidence>
<dbReference type="Proteomes" id="UP000242869">
    <property type="component" value="Unassembled WGS sequence"/>
</dbReference>
<evidence type="ECO:0000313" key="14">
    <source>
        <dbReference type="EMBL" id="SFN71252.1"/>
    </source>
</evidence>
<keyword evidence="14" id="KW-0969">Cilium</keyword>
<evidence type="ECO:0000259" key="13">
    <source>
        <dbReference type="Pfam" id="PF14842"/>
    </source>
</evidence>
<keyword evidence="9" id="KW-0975">Bacterial flagellum</keyword>
<evidence type="ECO:0000256" key="2">
    <source>
        <dbReference type="ARBA" id="ARBA00004515"/>
    </source>
</evidence>
<proteinExistence type="inferred from homology"/>
<evidence type="ECO:0000256" key="4">
    <source>
        <dbReference type="ARBA" id="ARBA00021870"/>
    </source>
</evidence>
<dbReference type="PIRSF" id="PIRSF003161">
    <property type="entry name" value="FliG"/>
    <property type="match status" value="1"/>
</dbReference>
<dbReference type="SUPFAM" id="SSF48029">
    <property type="entry name" value="FliG"/>
    <property type="match status" value="2"/>
</dbReference>
<keyword evidence="14" id="KW-0966">Cell projection</keyword>
<comment type="function">
    <text evidence="10">FliG is one of three proteins (FliG, FliN, FliM) that forms the rotor-mounted switch complex (C ring), located at the base of the basal body. This complex interacts with the CheY and CheZ chemotaxis proteins, in addition to contacting components of the motor that determine the direction of flagellar rotation.</text>
</comment>
<sequence length="335" mass="36887">MAANMNEDGVRKGSILLMTLGEEAAVEVFKYLGPKEVQRLGFAMAGMENVTREEVDQVLGDFISSTQNRANLGAADEYIRSVLTKALGTDKAANLLDRILQGNDNNGIESLKWMDSIAVSELIKNEHPQIIATILVHLEPDQASEVLSNFVERLRNDVLLRIATLEGIQPAALKELNDVLTQLLSGSDKIKKSAMGGVKIAAEILNFMGGVVEASAISNIREYDPELAQKIQDKMFTFDNVLDIDDRGIQMLLREVQSDQLIVALKGTSQALREKIFKNMSQRAAEMLREDLEAKGPVKLSEVEAEQKEILKIVRRLADEGQIVLSGKGEEGLVE</sequence>
<evidence type="ECO:0000256" key="3">
    <source>
        <dbReference type="ARBA" id="ARBA00010299"/>
    </source>
</evidence>
<dbReference type="NCBIfam" id="TIGR00207">
    <property type="entry name" value="fliG"/>
    <property type="match status" value="1"/>
</dbReference>
<dbReference type="GO" id="GO:0009425">
    <property type="term" value="C:bacterial-type flagellum basal body"/>
    <property type="evidence" value="ECO:0007669"/>
    <property type="project" value="UniProtKB-SubCell"/>
</dbReference>
<keyword evidence="5" id="KW-1003">Cell membrane</keyword>
<dbReference type="FunFam" id="1.10.220.30:FF:000001">
    <property type="entry name" value="Flagellar motor switch protein FliG"/>
    <property type="match status" value="1"/>
</dbReference>
<keyword evidence="6" id="KW-0145">Chemotaxis</keyword>
<dbReference type="Pfam" id="PF14842">
    <property type="entry name" value="FliG_N"/>
    <property type="match status" value="1"/>
</dbReference>
<dbReference type="EMBL" id="FOVE01000015">
    <property type="protein sequence ID" value="SFN71252.1"/>
    <property type="molecule type" value="Genomic_DNA"/>
</dbReference>
<dbReference type="Pfam" id="PF14841">
    <property type="entry name" value="FliG_M"/>
    <property type="match status" value="1"/>
</dbReference>
<dbReference type="AlphaFoldDB" id="A0A1I5B961"/>
<keyword evidence="14" id="KW-0282">Flagellum</keyword>
<dbReference type="GO" id="GO:0006935">
    <property type="term" value="P:chemotaxis"/>
    <property type="evidence" value="ECO:0007669"/>
    <property type="project" value="UniProtKB-KW"/>
</dbReference>
<keyword evidence="7" id="KW-0283">Flagellar rotation</keyword>
<keyword evidence="8" id="KW-0472">Membrane</keyword>
<feature type="domain" description="Flagellar motor switch protein FliG middle" evidence="12">
    <location>
        <begin position="119"/>
        <end position="187"/>
    </location>
</feature>
<comment type="similarity">
    <text evidence="3">Belongs to the FliG family.</text>
</comment>
<dbReference type="PANTHER" id="PTHR30534">
    <property type="entry name" value="FLAGELLAR MOTOR SWITCH PROTEIN FLIG"/>
    <property type="match status" value="1"/>
</dbReference>
<evidence type="ECO:0000256" key="6">
    <source>
        <dbReference type="ARBA" id="ARBA00022500"/>
    </source>
</evidence>
<feature type="domain" description="Flagellar motor switch protein FliG C-terminal" evidence="11">
    <location>
        <begin position="219"/>
        <end position="325"/>
    </location>
</feature>
<dbReference type="Pfam" id="PF01706">
    <property type="entry name" value="FliG_C"/>
    <property type="match status" value="1"/>
</dbReference>
<dbReference type="STRING" id="83765.SAMN05660284_02104"/>
<accession>A0A1I5B961</accession>
<dbReference type="InterPro" id="IPR023087">
    <property type="entry name" value="Flg_Motor_Flig_C"/>
</dbReference>
<comment type="subcellular location">
    <subcellularLocation>
        <location evidence="1">Bacterial flagellum basal body</location>
    </subcellularLocation>
    <subcellularLocation>
        <location evidence="2">Cell inner membrane</location>
        <topology evidence="2">Peripheral membrane protein</topology>
        <orientation evidence="2">Cytoplasmic side</orientation>
    </subcellularLocation>
</comment>
<evidence type="ECO:0000256" key="7">
    <source>
        <dbReference type="ARBA" id="ARBA00022779"/>
    </source>
</evidence>
<evidence type="ECO:0000256" key="8">
    <source>
        <dbReference type="ARBA" id="ARBA00023136"/>
    </source>
</evidence>
<feature type="domain" description="Flagellar motor switch protein FliG N-terminal" evidence="13">
    <location>
        <begin position="9"/>
        <end position="106"/>
    </location>
</feature>
<evidence type="ECO:0000259" key="11">
    <source>
        <dbReference type="Pfam" id="PF01706"/>
    </source>
</evidence>
<evidence type="ECO:0000256" key="10">
    <source>
        <dbReference type="ARBA" id="ARBA00025598"/>
    </source>
</evidence>
<dbReference type="Gene3D" id="1.10.220.30">
    <property type="match status" value="3"/>
</dbReference>
<dbReference type="PANTHER" id="PTHR30534:SF0">
    <property type="entry name" value="FLAGELLAR MOTOR SWITCH PROTEIN FLIG"/>
    <property type="match status" value="1"/>
</dbReference>
<dbReference type="InterPro" id="IPR000090">
    <property type="entry name" value="Flg_Motor_Flig"/>
</dbReference>
<evidence type="ECO:0000256" key="1">
    <source>
        <dbReference type="ARBA" id="ARBA00004117"/>
    </source>
</evidence>
<dbReference type="InterPro" id="IPR028263">
    <property type="entry name" value="FliG_N"/>
</dbReference>
<dbReference type="GO" id="GO:0003774">
    <property type="term" value="F:cytoskeletal motor activity"/>
    <property type="evidence" value="ECO:0007669"/>
    <property type="project" value="InterPro"/>
</dbReference>
<reference evidence="15" key="1">
    <citation type="submission" date="2016-10" db="EMBL/GenBank/DDBJ databases">
        <authorList>
            <person name="Varghese N."/>
            <person name="Submissions S."/>
        </authorList>
    </citation>
    <scope>NUCLEOTIDE SEQUENCE [LARGE SCALE GENOMIC DNA]</scope>
    <source>
        <strain evidence="15">DSM 6150</strain>
    </source>
</reference>
<dbReference type="InterPro" id="IPR032779">
    <property type="entry name" value="FliG_M"/>
</dbReference>
<dbReference type="InterPro" id="IPR011002">
    <property type="entry name" value="FliG_a-hlx"/>
</dbReference>
<name>A0A1I5B961_9NEIS</name>
<evidence type="ECO:0000256" key="9">
    <source>
        <dbReference type="ARBA" id="ARBA00023143"/>
    </source>
</evidence>
<gene>
    <name evidence="14" type="ORF">SAMN05660284_02104</name>
</gene>
<protein>
    <recommendedName>
        <fullName evidence="4">Flagellar motor switch protein FliG</fullName>
    </recommendedName>
</protein>
<organism evidence="14 15">
    <name type="scientific">Formivibrio citricus</name>
    <dbReference type="NCBI Taxonomy" id="83765"/>
    <lineage>
        <taxon>Bacteria</taxon>
        <taxon>Pseudomonadati</taxon>
        <taxon>Pseudomonadota</taxon>
        <taxon>Betaproteobacteria</taxon>
        <taxon>Neisseriales</taxon>
        <taxon>Chitinibacteraceae</taxon>
        <taxon>Formivibrio</taxon>
    </lineage>
</organism>
<dbReference type="GO" id="GO:0071973">
    <property type="term" value="P:bacterial-type flagellum-dependent cell motility"/>
    <property type="evidence" value="ECO:0007669"/>
    <property type="project" value="InterPro"/>
</dbReference>